<accession>A0A7W9QH19</accession>
<dbReference type="InterPro" id="IPR014030">
    <property type="entry name" value="Ketoacyl_synth_N"/>
</dbReference>
<keyword evidence="3" id="KW-1185">Reference proteome</keyword>
<proteinExistence type="predicted"/>
<dbReference type="Gene3D" id="3.40.47.10">
    <property type="match status" value="1"/>
</dbReference>
<dbReference type="GO" id="GO:0016747">
    <property type="term" value="F:acyltransferase activity, transferring groups other than amino-acyl groups"/>
    <property type="evidence" value="ECO:0007669"/>
    <property type="project" value="UniProtKB-ARBA"/>
</dbReference>
<dbReference type="AlphaFoldDB" id="A0A7W9QH19"/>
<dbReference type="RefSeq" id="WP_184580067.1">
    <property type="nucleotide sequence ID" value="NZ_JACHJL010000035.1"/>
</dbReference>
<dbReference type="EMBL" id="JACHJL010000035">
    <property type="protein sequence ID" value="MBB5940151.1"/>
    <property type="molecule type" value="Genomic_DNA"/>
</dbReference>
<evidence type="ECO:0000313" key="3">
    <source>
        <dbReference type="Proteomes" id="UP000588098"/>
    </source>
</evidence>
<protein>
    <recommendedName>
        <fullName evidence="1">Beta-ketoacyl synthase-like N-terminal domain-containing protein</fullName>
    </recommendedName>
</protein>
<organism evidence="2 3">
    <name type="scientific">Streptomyces zagrosensis</name>
    <dbReference type="NCBI Taxonomy" id="1042984"/>
    <lineage>
        <taxon>Bacteria</taxon>
        <taxon>Bacillati</taxon>
        <taxon>Actinomycetota</taxon>
        <taxon>Actinomycetes</taxon>
        <taxon>Kitasatosporales</taxon>
        <taxon>Streptomycetaceae</taxon>
        <taxon>Streptomyces</taxon>
    </lineage>
</organism>
<feature type="domain" description="Beta-ketoacyl synthase-like N-terminal" evidence="1">
    <location>
        <begin position="48"/>
        <end position="182"/>
    </location>
</feature>
<dbReference type="Pfam" id="PF00109">
    <property type="entry name" value="ketoacyl-synt"/>
    <property type="match status" value="1"/>
</dbReference>
<name>A0A7W9QH19_9ACTN</name>
<sequence length="348" mass="35167">MNAYITGIGMVAPGVRTLADLDASQAPDEVAADWFDPVPLLGKRGWKYFTPATRYLLAAANEAQGTRHGDAPPEGHAAERVAVVTGTHHGISALHQRLDHIAREEGPSGLSPAELPGFSVNMPASQLAISLRCRAFSVTLTNPVVAGLEAVLFAASALGAGRAERVLATATEEAPAPAVAAARATEAGRTLSGAAALTLDARADAGPGGRAPLGEVTGGTSRFVPVAADGSWQPRALEAAARRLTALVADGASGAGAVGVPPLRYAFCGPACAAPADEALRKALVGSGGPMVEQAPSLGADARYGTVSGILRLAQLLRSPGPWLLIAASADGHLTAVRGNSSFPNTHA</sequence>
<evidence type="ECO:0000313" key="2">
    <source>
        <dbReference type="EMBL" id="MBB5940151.1"/>
    </source>
</evidence>
<dbReference type="Proteomes" id="UP000588098">
    <property type="component" value="Unassembled WGS sequence"/>
</dbReference>
<reference evidence="2 3" key="1">
    <citation type="submission" date="2020-08" db="EMBL/GenBank/DDBJ databases">
        <title>Genomic Encyclopedia of Type Strains, Phase III (KMG-III): the genomes of soil and plant-associated and newly described type strains.</title>
        <authorList>
            <person name="Whitman W."/>
        </authorList>
    </citation>
    <scope>NUCLEOTIDE SEQUENCE [LARGE SCALE GENOMIC DNA]</scope>
    <source>
        <strain evidence="2 3">CECT 8305</strain>
    </source>
</reference>
<dbReference type="SUPFAM" id="SSF53901">
    <property type="entry name" value="Thiolase-like"/>
    <property type="match status" value="1"/>
</dbReference>
<comment type="caution">
    <text evidence="2">The sequence shown here is derived from an EMBL/GenBank/DDBJ whole genome shotgun (WGS) entry which is preliminary data.</text>
</comment>
<gene>
    <name evidence="2" type="ORF">FHS42_007249</name>
</gene>
<evidence type="ECO:0000259" key="1">
    <source>
        <dbReference type="Pfam" id="PF00109"/>
    </source>
</evidence>
<dbReference type="InterPro" id="IPR016039">
    <property type="entry name" value="Thiolase-like"/>
</dbReference>